<name>A0A5C2SVP3_9APHY</name>
<dbReference type="Proteomes" id="UP000313359">
    <property type="component" value="Unassembled WGS sequence"/>
</dbReference>
<organism evidence="1 2">
    <name type="scientific">Lentinus tigrinus ALCF2SS1-6</name>
    <dbReference type="NCBI Taxonomy" id="1328759"/>
    <lineage>
        <taxon>Eukaryota</taxon>
        <taxon>Fungi</taxon>
        <taxon>Dikarya</taxon>
        <taxon>Basidiomycota</taxon>
        <taxon>Agaricomycotina</taxon>
        <taxon>Agaricomycetes</taxon>
        <taxon>Polyporales</taxon>
        <taxon>Polyporaceae</taxon>
        <taxon>Lentinus</taxon>
    </lineage>
</organism>
<evidence type="ECO:0000313" key="1">
    <source>
        <dbReference type="EMBL" id="RPD67137.1"/>
    </source>
</evidence>
<keyword evidence="2" id="KW-1185">Reference proteome</keyword>
<gene>
    <name evidence="1" type="ORF">L227DRAFT_15325</name>
</gene>
<dbReference type="AlphaFoldDB" id="A0A5C2SVP3"/>
<dbReference type="EMBL" id="ML122250">
    <property type="protein sequence ID" value="RPD67137.1"/>
    <property type="molecule type" value="Genomic_DNA"/>
</dbReference>
<evidence type="ECO:0000313" key="2">
    <source>
        <dbReference type="Proteomes" id="UP000313359"/>
    </source>
</evidence>
<protein>
    <submittedName>
        <fullName evidence="1">Uncharacterized protein</fullName>
    </submittedName>
</protein>
<sequence length="82" mass="8690">MVVRIERECGCERMRGADNRDSGPCNGYNRCICREDQRLARTGPRTGAAVVAAGAGVIAVNEDLDGGLVDGDGRSNGEGVHW</sequence>
<reference evidence="1" key="1">
    <citation type="journal article" date="2018" name="Genome Biol. Evol.">
        <title>Genomics and development of Lentinus tigrinus, a white-rot wood-decaying mushroom with dimorphic fruiting bodies.</title>
        <authorList>
            <person name="Wu B."/>
            <person name="Xu Z."/>
            <person name="Knudson A."/>
            <person name="Carlson A."/>
            <person name="Chen N."/>
            <person name="Kovaka S."/>
            <person name="LaButti K."/>
            <person name="Lipzen A."/>
            <person name="Pennachio C."/>
            <person name="Riley R."/>
            <person name="Schakwitz W."/>
            <person name="Umezawa K."/>
            <person name="Ohm R.A."/>
            <person name="Grigoriev I.V."/>
            <person name="Nagy L.G."/>
            <person name="Gibbons J."/>
            <person name="Hibbett D."/>
        </authorList>
    </citation>
    <scope>NUCLEOTIDE SEQUENCE [LARGE SCALE GENOMIC DNA]</scope>
    <source>
        <strain evidence="1">ALCF2SS1-6</strain>
    </source>
</reference>
<accession>A0A5C2SVP3</accession>
<proteinExistence type="predicted"/>